<dbReference type="EMBL" id="PFGY01000033">
    <property type="protein sequence ID" value="PIW76457.1"/>
    <property type="molecule type" value="Genomic_DNA"/>
</dbReference>
<sequence>MNIKNKKGASIIEAIVLIFVFAMAMTVLTAFLINTYRAYSFNFQQVAAINEGRRGIETMVKEIREATFGDDGSYPIVEAGDDHFIFFSDIDQDAAVERVRYFLDGADFKKGIVKPTGDPPQYVLSNETISVLSAYVRNSSSTPVFRYYNGDWPQDTVNNPLPTLTRLSDTKLMHVFLKINVDPSRPPDDFDLESDTQIRNLKTNL</sequence>
<keyword evidence="1" id="KW-0472">Membrane</keyword>
<keyword evidence="1" id="KW-1133">Transmembrane helix</keyword>
<dbReference type="AlphaFoldDB" id="A0A2M7IIU8"/>
<evidence type="ECO:0000313" key="3">
    <source>
        <dbReference type="Proteomes" id="UP000229561"/>
    </source>
</evidence>
<dbReference type="Proteomes" id="UP000229561">
    <property type="component" value="Unassembled WGS sequence"/>
</dbReference>
<protein>
    <recommendedName>
        <fullName evidence="4">Type II secretion system protein J</fullName>
    </recommendedName>
</protein>
<evidence type="ECO:0000313" key="2">
    <source>
        <dbReference type="EMBL" id="PIW76457.1"/>
    </source>
</evidence>
<name>A0A2M7IIU8_9BACT</name>
<gene>
    <name evidence="2" type="ORF">CO001_01195</name>
</gene>
<feature type="transmembrane region" description="Helical" evidence="1">
    <location>
        <begin position="12"/>
        <end position="33"/>
    </location>
</feature>
<proteinExistence type="predicted"/>
<organism evidence="2 3">
    <name type="scientific">Candidatus Portnoybacteria bacterium CG_4_8_14_3_um_filter_40_10</name>
    <dbReference type="NCBI Taxonomy" id="1974801"/>
    <lineage>
        <taxon>Bacteria</taxon>
        <taxon>Candidatus Portnoyibacteriota</taxon>
    </lineage>
</organism>
<evidence type="ECO:0008006" key="4">
    <source>
        <dbReference type="Google" id="ProtNLM"/>
    </source>
</evidence>
<reference evidence="3" key="1">
    <citation type="submission" date="2017-09" db="EMBL/GenBank/DDBJ databases">
        <title>Depth-based differentiation of microbial function through sediment-hosted aquifers and enrichment of novel symbionts in the deep terrestrial subsurface.</title>
        <authorList>
            <person name="Probst A.J."/>
            <person name="Ladd B."/>
            <person name="Jarett J.K."/>
            <person name="Geller-Mcgrath D.E."/>
            <person name="Sieber C.M.K."/>
            <person name="Emerson J.B."/>
            <person name="Anantharaman K."/>
            <person name="Thomas B.C."/>
            <person name="Malmstrom R."/>
            <person name="Stieglmeier M."/>
            <person name="Klingl A."/>
            <person name="Woyke T."/>
            <person name="Ryan C.M."/>
            <person name="Banfield J.F."/>
        </authorList>
    </citation>
    <scope>NUCLEOTIDE SEQUENCE [LARGE SCALE GENOMIC DNA]</scope>
</reference>
<evidence type="ECO:0000256" key="1">
    <source>
        <dbReference type="SAM" id="Phobius"/>
    </source>
</evidence>
<comment type="caution">
    <text evidence="2">The sequence shown here is derived from an EMBL/GenBank/DDBJ whole genome shotgun (WGS) entry which is preliminary data.</text>
</comment>
<keyword evidence="1" id="KW-0812">Transmembrane</keyword>
<accession>A0A2M7IIU8</accession>